<gene>
    <name evidence="1" type="ORF">L1987_48594</name>
</gene>
<keyword evidence="2" id="KW-1185">Reference proteome</keyword>
<protein>
    <submittedName>
        <fullName evidence="1">Uncharacterized protein</fullName>
    </submittedName>
</protein>
<proteinExistence type="predicted"/>
<accession>A0ACB9FSW0</accession>
<reference evidence="1 2" key="2">
    <citation type="journal article" date="2022" name="Mol. Ecol. Resour.">
        <title>The genomes of chicory, endive, great burdock and yacon provide insights into Asteraceae paleo-polyploidization history and plant inulin production.</title>
        <authorList>
            <person name="Fan W."/>
            <person name="Wang S."/>
            <person name="Wang H."/>
            <person name="Wang A."/>
            <person name="Jiang F."/>
            <person name="Liu H."/>
            <person name="Zhao H."/>
            <person name="Xu D."/>
            <person name="Zhang Y."/>
        </authorList>
    </citation>
    <scope>NUCLEOTIDE SEQUENCE [LARGE SCALE GENOMIC DNA]</scope>
    <source>
        <strain evidence="2">cv. Yunnan</strain>
        <tissue evidence="1">Leaves</tissue>
    </source>
</reference>
<evidence type="ECO:0000313" key="2">
    <source>
        <dbReference type="Proteomes" id="UP001056120"/>
    </source>
</evidence>
<organism evidence="1 2">
    <name type="scientific">Smallanthus sonchifolius</name>
    <dbReference type="NCBI Taxonomy" id="185202"/>
    <lineage>
        <taxon>Eukaryota</taxon>
        <taxon>Viridiplantae</taxon>
        <taxon>Streptophyta</taxon>
        <taxon>Embryophyta</taxon>
        <taxon>Tracheophyta</taxon>
        <taxon>Spermatophyta</taxon>
        <taxon>Magnoliopsida</taxon>
        <taxon>eudicotyledons</taxon>
        <taxon>Gunneridae</taxon>
        <taxon>Pentapetalae</taxon>
        <taxon>asterids</taxon>
        <taxon>campanulids</taxon>
        <taxon>Asterales</taxon>
        <taxon>Asteraceae</taxon>
        <taxon>Asteroideae</taxon>
        <taxon>Heliantheae alliance</taxon>
        <taxon>Millerieae</taxon>
        <taxon>Smallanthus</taxon>
    </lineage>
</organism>
<evidence type="ECO:0000313" key="1">
    <source>
        <dbReference type="EMBL" id="KAI3774051.1"/>
    </source>
</evidence>
<comment type="caution">
    <text evidence="1">The sequence shown here is derived from an EMBL/GenBank/DDBJ whole genome shotgun (WGS) entry which is preliminary data.</text>
</comment>
<dbReference type="EMBL" id="CM042033">
    <property type="protein sequence ID" value="KAI3774051.1"/>
    <property type="molecule type" value="Genomic_DNA"/>
</dbReference>
<name>A0ACB9FSW0_9ASTR</name>
<reference evidence="2" key="1">
    <citation type="journal article" date="2022" name="Mol. Ecol. Resour.">
        <title>The genomes of chicory, endive, great burdock and yacon provide insights into Asteraceae palaeo-polyploidization history and plant inulin production.</title>
        <authorList>
            <person name="Fan W."/>
            <person name="Wang S."/>
            <person name="Wang H."/>
            <person name="Wang A."/>
            <person name="Jiang F."/>
            <person name="Liu H."/>
            <person name="Zhao H."/>
            <person name="Xu D."/>
            <person name="Zhang Y."/>
        </authorList>
    </citation>
    <scope>NUCLEOTIDE SEQUENCE [LARGE SCALE GENOMIC DNA]</scope>
    <source>
        <strain evidence="2">cv. Yunnan</strain>
    </source>
</reference>
<sequence>MLPKNVTSEDSTPKVQKITEEIPKETSPEVILKPDIPKSTPRKKSIPKRIQKKPMDVIVPSKEKYKRLYEIVDVTEFTDRDLERMAYLAEHGVKWDEIFGMSVTQVDDSIQEIKSKMTKAELERDGLIFYLKASNHKNKQLKNMKTETLKKLVNDVKESIQNCNKTLLLKMKKKVEENKVLRERLAELEKSKRRRIDVHSSVFDTQKSLLEARIKELDATKLNPNVNVEVVSKEIYSTHTTEASVKVSKESKATWFKKKPESSSKMVDNLEVD</sequence>
<dbReference type="Proteomes" id="UP001056120">
    <property type="component" value="Linkage Group LG16"/>
</dbReference>